<accession>A0A835Z247</accession>
<reference evidence="2" key="1">
    <citation type="submission" date="2021-02" db="EMBL/GenBank/DDBJ databases">
        <title>First Annotated Genome of the Yellow-green Alga Tribonema minus.</title>
        <authorList>
            <person name="Mahan K.M."/>
        </authorList>
    </citation>
    <scope>NUCLEOTIDE SEQUENCE</scope>
    <source>
        <strain evidence="2">UTEX B ZZ1240</strain>
    </source>
</reference>
<comment type="caution">
    <text evidence="2">The sequence shown here is derived from an EMBL/GenBank/DDBJ whole genome shotgun (WGS) entry which is preliminary data.</text>
</comment>
<gene>
    <name evidence="2" type="ORF">JKP88DRAFT_46490</name>
</gene>
<dbReference type="EMBL" id="JAFCMP010000148">
    <property type="protein sequence ID" value="KAG5184844.1"/>
    <property type="molecule type" value="Genomic_DNA"/>
</dbReference>
<evidence type="ECO:0000256" key="1">
    <source>
        <dbReference type="SAM" id="SignalP"/>
    </source>
</evidence>
<sequence>MAPSCCRATLLLLVAAAAHGFVSITPGAMHRSGSLGVVSDREGSVFDSEGTFSMQELDTDPSLQVTEADMMTCFQTGECEIPQEFEKKMTKAFNQVPYVGTKQTMTVVDGDSEHEEPVPWAGKWSEVDDDIPVEAYQNESDAEFDI</sequence>
<proteinExistence type="predicted"/>
<keyword evidence="1" id="KW-0732">Signal</keyword>
<feature type="signal peptide" evidence="1">
    <location>
        <begin position="1"/>
        <end position="20"/>
    </location>
</feature>
<evidence type="ECO:0000313" key="2">
    <source>
        <dbReference type="EMBL" id="KAG5184844.1"/>
    </source>
</evidence>
<name>A0A835Z247_9STRA</name>
<evidence type="ECO:0000313" key="3">
    <source>
        <dbReference type="Proteomes" id="UP000664859"/>
    </source>
</evidence>
<protein>
    <submittedName>
        <fullName evidence="2">Uncharacterized protein</fullName>
    </submittedName>
</protein>
<dbReference type="AlphaFoldDB" id="A0A835Z247"/>
<keyword evidence="3" id="KW-1185">Reference proteome</keyword>
<feature type="chain" id="PRO_5032784213" evidence="1">
    <location>
        <begin position="21"/>
        <end position="146"/>
    </location>
</feature>
<dbReference type="Proteomes" id="UP000664859">
    <property type="component" value="Unassembled WGS sequence"/>
</dbReference>
<organism evidence="2 3">
    <name type="scientific">Tribonema minus</name>
    <dbReference type="NCBI Taxonomy" id="303371"/>
    <lineage>
        <taxon>Eukaryota</taxon>
        <taxon>Sar</taxon>
        <taxon>Stramenopiles</taxon>
        <taxon>Ochrophyta</taxon>
        <taxon>PX clade</taxon>
        <taxon>Xanthophyceae</taxon>
        <taxon>Tribonematales</taxon>
        <taxon>Tribonemataceae</taxon>
        <taxon>Tribonema</taxon>
    </lineage>
</organism>